<proteinExistence type="predicted"/>
<evidence type="ECO:0000313" key="1">
    <source>
        <dbReference type="EMBL" id="MFB9778847.1"/>
    </source>
</evidence>
<reference evidence="1 2" key="1">
    <citation type="submission" date="2024-09" db="EMBL/GenBank/DDBJ databases">
        <authorList>
            <person name="Sun Q."/>
            <person name="Mori K."/>
        </authorList>
    </citation>
    <scope>NUCLEOTIDE SEQUENCE [LARGE SCALE GENOMIC DNA]</scope>
    <source>
        <strain evidence="1 2">JCM 11411</strain>
    </source>
</reference>
<sequence length="87" mass="9660">MTMTQARIEWAPDALYNVRRSPETQAAINGLAARMAEAAGPGFEWSSMQGARRPQGRWRAIVYPRTAAARMRNASENTLVRVLGSVR</sequence>
<accession>A0ABV5XAY6</accession>
<dbReference type="RefSeq" id="WP_192711872.1">
    <property type="nucleotide sequence ID" value="NZ_JBHMAS010000004.1"/>
</dbReference>
<gene>
    <name evidence="1" type="ORF">ACFFQ6_04090</name>
</gene>
<comment type="caution">
    <text evidence="1">The sequence shown here is derived from an EMBL/GenBank/DDBJ whole genome shotgun (WGS) entry which is preliminary data.</text>
</comment>
<name>A0ABV5XAY6_9NOCA</name>
<organism evidence="1 2">
    <name type="scientific">Rhodococcus baikonurensis</name>
    <dbReference type="NCBI Taxonomy" id="172041"/>
    <lineage>
        <taxon>Bacteria</taxon>
        <taxon>Bacillati</taxon>
        <taxon>Actinomycetota</taxon>
        <taxon>Actinomycetes</taxon>
        <taxon>Mycobacteriales</taxon>
        <taxon>Nocardiaceae</taxon>
        <taxon>Rhodococcus</taxon>
        <taxon>Rhodococcus erythropolis group</taxon>
    </lineage>
</organism>
<evidence type="ECO:0000313" key="2">
    <source>
        <dbReference type="Proteomes" id="UP001589587"/>
    </source>
</evidence>
<protein>
    <submittedName>
        <fullName evidence="1">Uncharacterized protein</fullName>
    </submittedName>
</protein>
<dbReference type="Proteomes" id="UP001589587">
    <property type="component" value="Unassembled WGS sequence"/>
</dbReference>
<keyword evidence="2" id="KW-1185">Reference proteome</keyword>
<dbReference type="EMBL" id="JBHMAS010000004">
    <property type="protein sequence ID" value="MFB9778847.1"/>
    <property type="molecule type" value="Genomic_DNA"/>
</dbReference>